<evidence type="ECO:0000313" key="3">
    <source>
        <dbReference type="Proteomes" id="UP001558613"/>
    </source>
</evidence>
<feature type="region of interest" description="Disordered" evidence="1">
    <location>
        <begin position="1"/>
        <end position="21"/>
    </location>
</feature>
<gene>
    <name evidence="2" type="ORF">QQF64_033811</name>
</gene>
<dbReference type="PANTHER" id="PTHR34153">
    <property type="entry name" value="SI:CH211-262H13.3-RELATED-RELATED"/>
    <property type="match status" value="1"/>
</dbReference>
<evidence type="ECO:0000313" key="2">
    <source>
        <dbReference type="EMBL" id="KAL1268448.1"/>
    </source>
</evidence>
<comment type="caution">
    <text evidence="2">The sequence shown here is derived from an EMBL/GenBank/DDBJ whole genome shotgun (WGS) entry which is preliminary data.</text>
</comment>
<evidence type="ECO:0008006" key="4">
    <source>
        <dbReference type="Google" id="ProtNLM"/>
    </source>
</evidence>
<protein>
    <recommendedName>
        <fullName evidence="4">DUF4806 domain-containing protein</fullName>
    </recommendedName>
</protein>
<sequence>MHTDLQTAEEEDEPKSSKKKRKRIVALSVIGGVDVKDTVWRVMKHCLTNPLAKQLNWRGVNGTVRKNTLTATATDQEIELYIKNGFTLQATTMVGDGKERNGGVPKIHVHKGNPPRSTGGQARQREDPQSSVHATSIPAEAEASITKNYSE</sequence>
<dbReference type="EMBL" id="JAYMGO010000009">
    <property type="protein sequence ID" value="KAL1268448.1"/>
    <property type="molecule type" value="Genomic_DNA"/>
</dbReference>
<accession>A0ABR3MUY8</accession>
<keyword evidence="3" id="KW-1185">Reference proteome</keyword>
<proteinExistence type="predicted"/>
<organism evidence="2 3">
    <name type="scientific">Cirrhinus molitorella</name>
    <name type="common">mud carp</name>
    <dbReference type="NCBI Taxonomy" id="172907"/>
    <lineage>
        <taxon>Eukaryota</taxon>
        <taxon>Metazoa</taxon>
        <taxon>Chordata</taxon>
        <taxon>Craniata</taxon>
        <taxon>Vertebrata</taxon>
        <taxon>Euteleostomi</taxon>
        <taxon>Actinopterygii</taxon>
        <taxon>Neopterygii</taxon>
        <taxon>Teleostei</taxon>
        <taxon>Ostariophysi</taxon>
        <taxon>Cypriniformes</taxon>
        <taxon>Cyprinidae</taxon>
        <taxon>Labeoninae</taxon>
        <taxon>Labeonini</taxon>
        <taxon>Cirrhinus</taxon>
    </lineage>
</organism>
<name>A0ABR3MUY8_9TELE</name>
<reference evidence="2 3" key="1">
    <citation type="submission" date="2023-09" db="EMBL/GenBank/DDBJ databases">
        <authorList>
            <person name="Wang M."/>
        </authorList>
    </citation>
    <scope>NUCLEOTIDE SEQUENCE [LARGE SCALE GENOMIC DNA]</scope>
    <source>
        <strain evidence="2">GT-2023</strain>
        <tissue evidence="2">Liver</tissue>
    </source>
</reference>
<feature type="region of interest" description="Disordered" evidence="1">
    <location>
        <begin position="96"/>
        <end position="151"/>
    </location>
</feature>
<dbReference type="PANTHER" id="PTHR34153:SF2">
    <property type="entry name" value="SI:CH211-262H13.3-RELATED"/>
    <property type="match status" value="1"/>
</dbReference>
<evidence type="ECO:0000256" key="1">
    <source>
        <dbReference type="SAM" id="MobiDB-lite"/>
    </source>
</evidence>
<dbReference type="Proteomes" id="UP001558613">
    <property type="component" value="Unassembled WGS sequence"/>
</dbReference>